<dbReference type="GO" id="GO:0016705">
    <property type="term" value="F:oxidoreductase activity, acting on paired donors, with incorporation or reduction of molecular oxygen"/>
    <property type="evidence" value="ECO:0007669"/>
    <property type="project" value="InterPro"/>
</dbReference>
<comment type="similarity">
    <text evidence="1">Belongs to the cytochrome P450 family.</text>
</comment>
<dbReference type="PANTHER" id="PTHR46696:SF6">
    <property type="entry name" value="P450, PUTATIVE (EUROFUNG)-RELATED"/>
    <property type="match status" value="1"/>
</dbReference>
<dbReference type="EMBL" id="JACJHR010000072">
    <property type="protein sequence ID" value="MBB2504434.1"/>
    <property type="molecule type" value="Genomic_DNA"/>
</dbReference>
<gene>
    <name evidence="2" type="ORF">H5411_35485</name>
</gene>
<evidence type="ECO:0000313" key="2">
    <source>
        <dbReference type="EMBL" id="MBB2504434.1"/>
    </source>
</evidence>
<reference evidence="2 3" key="1">
    <citation type="submission" date="2020-08" db="EMBL/GenBank/DDBJ databases">
        <title>Amycolatopsis echigonensis JCM 21831.</title>
        <authorList>
            <person name="Tedsree N."/>
            <person name="Kuncharoen N."/>
            <person name="Likhitwitayawuid K."/>
            <person name="Tanasupawat S."/>
        </authorList>
    </citation>
    <scope>NUCLEOTIDE SEQUENCE [LARGE SCALE GENOMIC DNA]</scope>
    <source>
        <strain evidence="2 3">JCM 21831</strain>
    </source>
</reference>
<dbReference type="Pfam" id="PF00067">
    <property type="entry name" value="p450"/>
    <property type="match status" value="1"/>
</dbReference>
<dbReference type="InterPro" id="IPR036396">
    <property type="entry name" value="Cyt_P450_sf"/>
</dbReference>
<dbReference type="GO" id="GO:0020037">
    <property type="term" value="F:heme binding"/>
    <property type="evidence" value="ECO:0007669"/>
    <property type="project" value="InterPro"/>
</dbReference>
<dbReference type="SUPFAM" id="SSF48264">
    <property type="entry name" value="Cytochrome P450"/>
    <property type="match status" value="1"/>
</dbReference>
<organism evidence="2 3">
    <name type="scientific">Amycolatopsis echigonensis</name>
    <dbReference type="NCBI Taxonomy" id="2576905"/>
    <lineage>
        <taxon>Bacteria</taxon>
        <taxon>Bacillati</taxon>
        <taxon>Actinomycetota</taxon>
        <taxon>Actinomycetes</taxon>
        <taxon>Pseudonocardiales</taxon>
        <taxon>Pseudonocardiaceae</taxon>
        <taxon>Amycolatopsis</taxon>
    </lineage>
</organism>
<sequence>MTATEACPFTGATGESLMATADHYNTPLGPDGSPFAYFEALRDEAERTPIAWSQAYGGHWVVGGYQQTVEIMQNTTAFSNKGVTFPRYETGEFELMLAGQDDPVHKNYRKLVAAPFSPAKTAEFTPQLRATANDLIDSRIGLGEGDAASWFANEIPGRLTAIILGLPPEDGELYRKWMWAITHYFVSEPEKAAATFGEMVEHARQLISERRRNPGDDIMSLVVNAEVDGDRLSDDDLVGFFTVLLIGGIDNTARFLSTALWRLAWDVELRRRLIANPDLIPTAVDEFLRYYSPALLGRLVTEKVTVGGVTMEPGQTAMLWLPVANRDRSAFPYADAFLRDRTPNRHLGLGNGIHRCLGAHLLRVEGKVALGEFLRRIPEFELDPAKKPEWTPGQVSGFSSVPIVFPAGK</sequence>
<dbReference type="InterPro" id="IPR002397">
    <property type="entry name" value="Cyt_P450_B"/>
</dbReference>
<name>A0A8E2B769_9PSEU</name>
<comment type="caution">
    <text evidence="2">The sequence shown here is derived from an EMBL/GenBank/DDBJ whole genome shotgun (WGS) entry which is preliminary data.</text>
</comment>
<dbReference type="GO" id="GO:0004497">
    <property type="term" value="F:monooxygenase activity"/>
    <property type="evidence" value="ECO:0007669"/>
    <property type="project" value="InterPro"/>
</dbReference>
<accession>A0A8E2B769</accession>
<dbReference type="GO" id="GO:0005506">
    <property type="term" value="F:iron ion binding"/>
    <property type="evidence" value="ECO:0007669"/>
    <property type="project" value="InterPro"/>
</dbReference>
<dbReference type="Proteomes" id="UP000550260">
    <property type="component" value="Unassembled WGS sequence"/>
</dbReference>
<dbReference type="InterPro" id="IPR001128">
    <property type="entry name" value="Cyt_P450"/>
</dbReference>
<dbReference type="PRINTS" id="PR00359">
    <property type="entry name" value="BP450"/>
</dbReference>
<dbReference type="Gene3D" id="1.10.630.10">
    <property type="entry name" value="Cytochrome P450"/>
    <property type="match status" value="1"/>
</dbReference>
<dbReference type="RefSeq" id="WP_183126346.1">
    <property type="nucleotide sequence ID" value="NZ_JACJHR010000072.1"/>
</dbReference>
<evidence type="ECO:0000256" key="1">
    <source>
        <dbReference type="ARBA" id="ARBA00010617"/>
    </source>
</evidence>
<protein>
    <submittedName>
        <fullName evidence="2">Cytochrome P450</fullName>
    </submittedName>
</protein>
<evidence type="ECO:0000313" key="3">
    <source>
        <dbReference type="Proteomes" id="UP000550260"/>
    </source>
</evidence>
<proteinExistence type="inferred from homology"/>
<dbReference type="AlphaFoldDB" id="A0A8E2B769"/>
<dbReference type="PANTHER" id="PTHR46696">
    <property type="entry name" value="P450, PUTATIVE (EUROFUNG)-RELATED"/>
    <property type="match status" value="1"/>
</dbReference>